<dbReference type="RefSeq" id="WP_301133757.1">
    <property type="nucleotide sequence ID" value="NZ_JAUHPW010000006.1"/>
</dbReference>
<dbReference type="PANTHER" id="PTHR21310">
    <property type="entry name" value="AMINOGLYCOSIDE PHOSPHOTRANSFERASE-RELATED-RELATED"/>
    <property type="match status" value="1"/>
</dbReference>
<accession>A0ABT8GA76</accession>
<dbReference type="Gene3D" id="3.90.1200.10">
    <property type="match status" value="1"/>
</dbReference>
<organism evidence="2 3">
    <name type="scientific">Demequina litoralis</name>
    <dbReference type="NCBI Taxonomy" id="3051660"/>
    <lineage>
        <taxon>Bacteria</taxon>
        <taxon>Bacillati</taxon>
        <taxon>Actinomycetota</taxon>
        <taxon>Actinomycetes</taxon>
        <taxon>Micrococcales</taxon>
        <taxon>Demequinaceae</taxon>
        <taxon>Demequina</taxon>
    </lineage>
</organism>
<dbReference type="Proteomes" id="UP001172728">
    <property type="component" value="Unassembled WGS sequence"/>
</dbReference>
<dbReference type="InterPro" id="IPR051678">
    <property type="entry name" value="AGP_Transferase"/>
</dbReference>
<reference evidence="2" key="1">
    <citation type="submission" date="2023-06" db="EMBL/GenBank/DDBJ databases">
        <title>Sysu t00192.</title>
        <authorList>
            <person name="Gao L."/>
            <person name="Fang B.-Z."/>
            <person name="Li W.-J."/>
        </authorList>
    </citation>
    <scope>NUCLEOTIDE SEQUENCE</scope>
    <source>
        <strain evidence="2">SYSU T00192</strain>
    </source>
</reference>
<comment type="caution">
    <text evidence="2">The sequence shown here is derived from an EMBL/GenBank/DDBJ whole genome shotgun (WGS) entry which is preliminary data.</text>
</comment>
<name>A0ABT8GA76_9MICO</name>
<dbReference type="InterPro" id="IPR002575">
    <property type="entry name" value="Aminoglycoside_PTrfase"/>
</dbReference>
<dbReference type="InterPro" id="IPR011009">
    <property type="entry name" value="Kinase-like_dom_sf"/>
</dbReference>
<dbReference type="SUPFAM" id="SSF56112">
    <property type="entry name" value="Protein kinase-like (PK-like)"/>
    <property type="match status" value="1"/>
</dbReference>
<dbReference type="Pfam" id="PF01636">
    <property type="entry name" value="APH"/>
    <property type="match status" value="1"/>
</dbReference>
<evidence type="ECO:0000259" key="1">
    <source>
        <dbReference type="Pfam" id="PF01636"/>
    </source>
</evidence>
<evidence type="ECO:0000313" key="2">
    <source>
        <dbReference type="EMBL" id="MDN4476031.1"/>
    </source>
</evidence>
<protein>
    <submittedName>
        <fullName evidence="2">Phosphotransferase</fullName>
    </submittedName>
</protein>
<dbReference type="Gene3D" id="3.30.200.20">
    <property type="entry name" value="Phosphorylase Kinase, domain 1"/>
    <property type="match status" value="1"/>
</dbReference>
<keyword evidence="3" id="KW-1185">Reference proteome</keyword>
<gene>
    <name evidence="2" type="ORF">QQX09_09215</name>
</gene>
<sequence length="298" mass="32206">MSTTGWSAPAADIVVTPALVRSLLERDHPDLAALPLGEAYEGWDNVTVRLGDALAVRIPRRAHAAQLIEREHVWLPRLAPAWGFAAPVPQRLGGPSDEVPWAWAVVPWLPGARAYDAPLGGRGAADLGRALARLHAPAPLDAPRNPFRSAPLAERAERFDDRMERLLDDGVAIDADLAREHFEAGATQRRPLETWAHLDLHGANVLSDRGRLGGILDWGDLGVADPATDLGQAWCLVGSSRMRDLLKGYDDAVTPLDEAALLRARAEALAYAVTLASLDEQPYRDAGRRALVDLDVVG</sequence>
<dbReference type="PANTHER" id="PTHR21310:SF42">
    <property type="entry name" value="BIFUNCTIONAL AAC_APH"/>
    <property type="match status" value="1"/>
</dbReference>
<feature type="domain" description="Aminoglycoside phosphotransferase" evidence="1">
    <location>
        <begin position="41"/>
        <end position="242"/>
    </location>
</feature>
<proteinExistence type="predicted"/>
<dbReference type="EMBL" id="JAUHPW010000006">
    <property type="protein sequence ID" value="MDN4476031.1"/>
    <property type="molecule type" value="Genomic_DNA"/>
</dbReference>
<evidence type="ECO:0000313" key="3">
    <source>
        <dbReference type="Proteomes" id="UP001172728"/>
    </source>
</evidence>